<feature type="region of interest" description="Disordered" evidence="6">
    <location>
        <begin position="206"/>
        <end position="297"/>
    </location>
</feature>
<accession>A0ABR0VY09</accession>
<comment type="caution">
    <text evidence="8">The sequence shown here is derived from an EMBL/GenBank/DDBJ whole genome shotgun (WGS) entry which is preliminary data.</text>
</comment>
<dbReference type="PANTHER" id="PTHR47067">
    <property type="entry name" value="TPX2 (TARGETING PROTEIN FOR XKLP2) PROTEIN FAMILY-RELATED"/>
    <property type="match status" value="1"/>
</dbReference>
<feature type="compositionally biased region" description="Basic and acidic residues" evidence="6">
    <location>
        <begin position="144"/>
        <end position="169"/>
    </location>
</feature>
<evidence type="ECO:0000313" key="9">
    <source>
        <dbReference type="Proteomes" id="UP001318860"/>
    </source>
</evidence>
<evidence type="ECO:0000256" key="5">
    <source>
        <dbReference type="ARBA" id="ARBA00023212"/>
    </source>
</evidence>
<comment type="subcellular location">
    <subcellularLocation>
        <location evidence="1">Cytoplasm</location>
        <location evidence="1">Cytoskeleton</location>
    </subcellularLocation>
</comment>
<evidence type="ECO:0000259" key="7">
    <source>
        <dbReference type="Pfam" id="PF06886"/>
    </source>
</evidence>
<feature type="region of interest" description="Disordered" evidence="6">
    <location>
        <begin position="330"/>
        <end position="350"/>
    </location>
</feature>
<dbReference type="Pfam" id="PF06886">
    <property type="entry name" value="TPX2"/>
    <property type="match status" value="1"/>
</dbReference>
<feature type="domain" description="TPX2 C-terminal" evidence="7">
    <location>
        <begin position="311"/>
        <end position="376"/>
    </location>
</feature>
<dbReference type="EMBL" id="JABTTQ020000488">
    <property type="protein sequence ID" value="KAK6139170.1"/>
    <property type="molecule type" value="Genomic_DNA"/>
</dbReference>
<keyword evidence="4" id="KW-0493">Microtubule</keyword>
<evidence type="ECO:0000256" key="2">
    <source>
        <dbReference type="ARBA" id="ARBA00005885"/>
    </source>
</evidence>
<comment type="similarity">
    <text evidence="2">Belongs to the TPX2 family.</text>
</comment>
<dbReference type="InterPro" id="IPR027329">
    <property type="entry name" value="TPX2_C"/>
</dbReference>
<feature type="compositionally biased region" description="Basic and acidic residues" evidence="6">
    <location>
        <begin position="115"/>
        <end position="132"/>
    </location>
</feature>
<sequence>MSESLDWEKWSAFTHNRHLEEVEKYSKPGSVAEKKAYFEAHFKRRRAAALLEQQNAAANDISETNTEIKVEDINSSSDLDLAQRDSYAVVENTKGEVQNSDPLLPVGQSDSCDASNERMSEDAQPGEIEKVTEQPYLMENPVELTKHLENDERVGDIASKKEDKDDSAKRNSASLSEKKSEVSSSKLSTTSKCATFVKPIMPIQLKNSIKTPDSKKNAMDSSNKRRSYTTSLHMSINFDSCSGETRKATSPGLPKTANPRLASVNGKYKHHSATPPAENRRTITPQGDSKSGSRTVDWKAKHDYRSASSSFTFKSEERAAKRKEFFQKLEQKSKSKETEKHELHAKSQVKARSSFNDLRNSLCRKQQQMQRFLPEQNYQIPTVRPSFPKIEERASFKVHGNDSRPPWRLSVKTEGLKDVTEKNSRLSAKCFSRKAMKTLLRISRFKVLVLCILYLCGEKVLERWKCYS</sequence>
<name>A0ABR0VY09_REHGL</name>
<organism evidence="8 9">
    <name type="scientific">Rehmannia glutinosa</name>
    <name type="common">Chinese foxglove</name>
    <dbReference type="NCBI Taxonomy" id="99300"/>
    <lineage>
        <taxon>Eukaryota</taxon>
        <taxon>Viridiplantae</taxon>
        <taxon>Streptophyta</taxon>
        <taxon>Embryophyta</taxon>
        <taxon>Tracheophyta</taxon>
        <taxon>Spermatophyta</taxon>
        <taxon>Magnoliopsida</taxon>
        <taxon>eudicotyledons</taxon>
        <taxon>Gunneridae</taxon>
        <taxon>Pentapetalae</taxon>
        <taxon>asterids</taxon>
        <taxon>lamiids</taxon>
        <taxon>Lamiales</taxon>
        <taxon>Orobanchaceae</taxon>
        <taxon>Rehmannieae</taxon>
        <taxon>Rehmannia</taxon>
    </lineage>
</organism>
<keyword evidence="5" id="KW-0206">Cytoskeleton</keyword>
<feature type="compositionally biased region" description="Low complexity" evidence="6">
    <location>
        <begin position="182"/>
        <end position="191"/>
    </location>
</feature>
<gene>
    <name evidence="8" type="ORF">DH2020_027091</name>
</gene>
<evidence type="ECO:0000256" key="4">
    <source>
        <dbReference type="ARBA" id="ARBA00022701"/>
    </source>
</evidence>
<dbReference type="PANTHER" id="PTHR47067:SF16">
    <property type="entry name" value="TPX2 (TARGETING PROTEIN FOR XKLP2) PROTEIN FAMILY"/>
    <property type="match status" value="1"/>
</dbReference>
<evidence type="ECO:0000256" key="1">
    <source>
        <dbReference type="ARBA" id="ARBA00004245"/>
    </source>
</evidence>
<feature type="compositionally biased region" description="Polar residues" evidence="6">
    <location>
        <begin position="228"/>
        <end position="243"/>
    </location>
</feature>
<evidence type="ECO:0000256" key="6">
    <source>
        <dbReference type="SAM" id="MobiDB-lite"/>
    </source>
</evidence>
<proteinExistence type="inferred from homology"/>
<protein>
    <recommendedName>
        <fullName evidence="7">TPX2 C-terminal domain-containing protein</fullName>
    </recommendedName>
</protein>
<feature type="compositionally biased region" description="Basic and acidic residues" evidence="6">
    <location>
        <begin position="330"/>
        <end position="345"/>
    </location>
</feature>
<reference evidence="8 9" key="1">
    <citation type="journal article" date="2021" name="Comput. Struct. Biotechnol. J.">
        <title>De novo genome assembly of the potent medicinal plant Rehmannia glutinosa using nanopore technology.</title>
        <authorList>
            <person name="Ma L."/>
            <person name="Dong C."/>
            <person name="Song C."/>
            <person name="Wang X."/>
            <person name="Zheng X."/>
            <person name="Niu Y."/>
            <person name="Chen S."/>
            <person name="Feng W."/>
        </authorList>
    </citation>
    <scope>NUCLEOTIDE SEQUENCE [LARGE SCALE GENOMIC DNA]</scope>
    <source>
        <strain evidence="8">DH-2019</strain>
    </source>
</reference>
<evidence type="ECO:0000256" key="3">
    <source>
        <dbReference type="ARBA" id="ARBA00022490"/>
    </source>
</evidence>
<feature type="compositionally biased region" description="Polar residues" evidence="6">
    <location>
        <begin position="282"/>
        <end position="294"/>
    </location>
</feature>
<dbReference type="InterPro" id="IPR044216">
    <property type="entry name" value="WDL7"/>
</dbReference>
<evidence type="ECO:0000313" key="8">
    <source>
        <dbReference type="EMBL" id="KAK6139170.1"/>
    </source>
</evidence>
<feature type="region of interest" description="Disordered" evidence="6">
    <location>
        <begin position="91"/>
        <end position="191"/>
    </location>
</feature>
<dbReference type="Proteomes" id="UP001318860">
    <property type="component" value="Unassembled WGS sequence"/>
</dbReference>
<keyword evidence="3" id="KW-0963">Cytoplasm</keyword>
<keyword evidence="9" id="KW-1185">Reference proteome</keyword>